<dbReference type="SUPFAM" id="SSF52113">
    <property type="entry name" value="BRCT domain"/>
    <property type="match status" value="1"/>
</dbReference>
<evidence type="ECO:0000313" key="8">
    <source>
        <dbReference type="Proteomes" id="UP000094043"/>
    </source>
</evidence>
<feature type="region of interest" description="Disordered" evidence="5">
    <location>
        <begin position="416"/>
        <end position="463"/>
    </location>
</feature>
<dbReference type="InterPro" id="IPR001357">
    <property type="entry name" value="BRCT_dom"/>
</dbReference>
<sequence>MSRRIGLSRASSRAHRVSTPTMSEAQESHQQSNLIIRLETPISKVDAIESWMEKTGPVDRSNIRLSVTQDEPPDKALGLWSEPGAEPVKPSPVVENQTVHGYTSVIQETLESIDETEIDGIDWNQSQIQSHSREVAASLANGNERLITQAHEQLSWSDPDTSAYNEENPQPPSELQIQDRDIVSATKSCQDSMPNQTPTAALEKDQSISASHIIATPSVPLAKHIIQSLDPIATISEEHGPLLNFDQELDRTGVDEPPNVPSPNPDPTQPPSRTLRSNKTTPTSVITSHPSMSPITKVFSVKSASRKREDQLLSRHKLHTQLPVRQFMSRRQKKTQNPSQEEESFGATDTPAKKVAKDPLAELGAFMQRHAAAMTGKKQDLIARKTRNIEKIQEIKREASQKYKQSESSIEDTTIRWKESLESNRPRASTADYEEGPGSPTPLHGQLVSNQDPDASSLQSGMAEDMDASQVRLIASSSTQDSNLSQFHQNRISSLSPSNLGRSNHFADQTSSITDTCRCDSNGGLFSSQVTTDKSNLLDSREGQSQMSNTFQATQVIPMQSSGSDPTPASAFSATNGMLEPTQVGPLPDAESTPVLAETLDILQPVTRSVDANPKSEFTSKAYSVHPSIPIHRTLAYNSRRNSRSLHPSSATSVSYGPSEEKRVEIPLHRQLRRRSKDVSEESPQTMSPVAMSVMPAVLETERTLQVQVIQSAPLVTPENIDMRQSVSLKASKIENCRAEENASGPSLELRPMDLHETTENAFELKNFIGTRPADKDITLDRQSSPHSSSPDPIQSLSSSRRRKRRVLSSKVASSNVGERKPFAKHGIPEKIVDESVQELHDDLSSTYSPPLVTIPETFKNRTRRKRMLFTSSSSHRLDRSASKAEGRELSNRESSYEPDGIMDKSHHQILKVTQTASPCAKAGFVPYTRKPAKSLSRQATVSVNKRKRHEAIPSDLSELNCSEDSPESDDPEDNTYRPENVKESGKSRGKTKDEPEIILPKRNSREPPRKRNRLLDEPSRTSTPVSVTITSQEDSNRVLASYQQHYYPARIVETTSKGFKVLFDDTDNREVTSDRMRQLILRKGEELEGYQRKDLPNKMFVAASWDGNERGVKCIDEKKKSLGFVELKHIRIRRAIIFQNFRDRLFVRHVELAAPSPVKLTYPSSRPSNLPIFKGIVFLLTGGSEKNSDDRDPEDLEKSIKDHSGVVEKTWERLFDPNSPGGASFAKTLTCTPFVIPTGSKPLLTPKFMIALAKGIPVISAKWIDDSITKRMVVDWQPYLISSGHSTVTQQMMSQRVDLSWGAEGWDKSRAMHISSPLKGKKVLFIVPNSQNTKALVTLVPFCVTALSTEEHKSITGSSKSDVDDMTDQKWDYIVVDDRNMDIPGILVGSPQLANIHWLKQCLIMGDALPPFIR</sequence>
<feature type="compositionally biased region" description="Basic and acidic residues" evidence="5">
    <location>
        <begin position="416"/>
        <end position="425"/>
    </location>
</feature>
<dbReference type="InterPro" id="IPR036420">
    <property type="entry name" value="BRCT_dom_sf"/>
</dbReference>
<feature type="region of interest" description="Disordered" evidence="5">
    <location>
        <begin position="1"/>
        <end position="33"/>
    </location>
</feature>
<reference evidence="7" key="3">
    <citation type="submission" date="2024-01" db="EMBL/GenBank/DDBJ databases">
        <authorList>
            <person name="Coelho M.A."/>
            <person name="David-Palma M."/>
            <person name="Shea T."/>
            <person name="Sun S."/>
            <person name="Cuomo C.A."/>
            <person name="Heitman J."/>
        </authorList>
    </citation>
    <scope>NUCLEOTIDE SEQUENCE</scope>
    <source>
        <strain evidence="7">CBS 7841</strain>
    </source>
</reference>
<dbReference type="Pfam" id="PF18115">
    <property type="entry name" value="Tudor_3"/>
    <property type="match status" value="1"/>
</dbReference>
<dbReference type="GO" id="GO:0005634">
    <property type="term" value="C:nucleus"/>
    <property type="evidence" value="ECO:0007669"/>
    <property type="project" value="UniProtKB-SubCell"/>
</dbReference>
<feature type="compositionally biased region" description="Polar residues" evidence="5">
    <location>
        <begin position="18"/>
        <end position="33"/>
    </location>
</feature>
<evidence type="ECO:0000256" key="2">
    <source>
        <dbReference type="ARBA" id="ARBA00022763"/>
    </source>
</evidence>
<evidence type="ECO:0000313" key="7">
    <source>
        <dbReference type="EMBL" id="WVN88864.1"/>
    </source>
</evidence>
<comment type="subcellular location">
    <subcellularLocation>
        <location evidence="1">Nucleus</location>
    </subcellularLocation>
</comment>
<keyword evidence="2" id="KW-0227">DNA damage</keyword>
<dbReference type="PANTHER" id="PTHR15321">
    <property type="entry name" value="TUMOR SUPPRESSOR P53-BINDING PROTEIN 1"/>
    <property type="match status" value="1"/>
</dbReference>
<feature type="compositionally biased region" description="Polar residues" evidence="5">
    <location>
        <begin position="274"/>
        <end position="291"/>
    </location>
</feature>
<dbReference type="RefSeq" id="XP_066069564.1">
    <property type="nucleotide sequence ID" value="XM_066213467.1"/>
</dbReference>
<accession>A0AAJ8JV41</accession>
<dbReference type="Pfam" id="PF00533">
    <property type="entry name" value="BRCT"/>
    <property type="match status" value="1"/>
</dbReference>
<feature type="region of interest" description="Disordered" evidence="5">
    <location>
        <begin position="307"/>
        <end position="353"/>
    </location>
</feature>
<feature type="compositionally biased region" description="Basic and acidic residues" evidence="5">
    <location>
        <begin position="1004"/>
        <end position="1020"/>
    </location>
</feature>
<dbReference type="PANTHER" id="PTHR15321:SF3">
    <property type="entry name" value="TP53-BINDING PROTEIN 1"/>
    <property type="match status" value="1"/>
</dbReference>
<dbReference type="GO" id="GO:0000077">
    <property type="term" value="P:DNA damage checkpoint signaling"/>
    <property type="evidence" value="ECO:0007669"/>
    <property type="project" value="TreeGrafter"/>
</dbReference>
<feature type="compositionally biased region" description="Polar residues" evidence="5">
    <location>
        <begin position="639"/>
        <end position="656"/>
    </location>
</feature>
<feature type="region of interest" description="Disordered" evidence="5">
    <location>
        <begin position="493"/>
        <end position="513"/>
    </location>
</feature>
<feature type="region of interest" description="Disordered" evidence="5">
    <location>
        <begin position="870"/>
        <end position="902"/>
    </location>
</feature>
<dbReference type="CDD" id="cd17745">
    <property type="entry name" value="BRCT_p53bp1_rpt1"/>
    <property type="match status" value="1"/>
</dbReference>
<protein>
    <recommendedName>
        <fullName evidence="6">BRCT domain-containing protein</fullName>
    </recommendedName>
</protein>
<feature type="region of interest" description="Disordered" evidence="5">
    <location>
        <begin position="777"/>
        <end position="830"/>
    </location>
</feature>
<evidence type="ECO:0000256" key="3">
    <source>
        <dbReference type="ARBA" id="ARBA00023242"/>
    </source>
</evidence>
<organism evidence="7 8">
    <name type="scientific">Cryptococcus depauperatus CBS 7841</name>
    <dbReference type="NCBI Taxonomy" id="1295531"/>
    <lineage>
        <taxon>Eukaryota</taxon>
        <taxon>Fungi</taxon>
        <taxon>Dikarya</taxon>
        <taxon>Basidiomycota</taxon>
        <taxon>Agaricomycotina</taxon>
        <taxon>Tremellomycetes</taxon>
        <taxon>Tremellales</taxon>
        <taxon>Cryptococcaceae</taxon>
        <taxon>Cryptococcus</taxon>
    </lineage>
</organism>
<dbReference type="InterPro" id="IPR041297">
    <property type="entry name" value="Crb2_Tudor"/>
</dbReference>
<dbReference type="GO" id="GO:0045944">
    <property type="term" value="P:positive regulation of transcription by RNA polymerase II"/>
    <property type="evidence" value="ECO:0007669"/>
    <property type="project" value="TreeGrafter"/>
</dbReference>
<gene>
    <name evidence="7" type="ORF">L203_104078</name>
</gene>
<feature type="compositionally biased region" description="Basic and acidic residues" evidence="5">
    <location>
        <begin position="818"/>
        <end position="830"/>
    </location>
</feature>
<dbReference type="SMART" id="SM00292">
    <property type="entry name" value="BRCT"/>
    <property type="match status" value="1"/>
</dbReference>
<dbReference type="GeneID" id="91088288"/>
<dbReference type="Proteomes" id="UP000094043">
    <property type="component" value="Chromosome 4"/>
</dbReference>
<dbReference type="InterPro" id="IPR047250">
    <property type="entry name" value="BRCT_p53bp1-like_rpt2"/>
</dbReference>
<keyword evidence="3" id="KW-0539">Nucleus</keyword>
<dbReference type="InterPro" id="IPR047249">
    <property type="entry name" value="BRCT_p53bp1-like_rpt1"/>
</dbReference>
<keyword evidence="4" id="KW-0175">Coiled coil</keyword>
<feature type="compositionally biased region" description="Polar residues" evidence="5">
    <location>
        <begin position="1021"/>
        <end position="1032"/>
    </location>
</feature>
<name>A0AAJ8JV41_9TREE</name>
<dbReference type="PROSITE" id="PS50172">
    <property type="entry name" value="BRCT"/>
    <property type="match status" value="1"/>
</dbReference>
<feature type="compositionally biased region" description="Acidic residues" evidence="5">
    <location>
        <begin position="965"/>
        <end position="974"/>
    </location>
</feature>
<feature type="region of interest" description="Disordered" evidence="5">
    <location>
        <begin position="249"/>
        <end position="291"/>
    </location>
</feature>
<feature type="compositionally biased region" description="Low complexity" evidence="5">
    <location>
        <begin position="788"/>
        <end position="799"/>
    </location>
</feature>
<feature type="compositionally biased region" description="Basic and acidic residues" evidence="5">
    <location>
        <begin position="975"/>
        <end position="996"/>
    </location>
</feature>
<keyword evidence="8" id="KW-1185">Reference proteome</keyword>
<reference evidence="7" key="1">
    <citation type="submission" date="2016-06" db="EMBL/GenBank/DDBJ databases">
        <authorList>
            <person name="Cuomo C."/>
            <person name="Litvintseva A."/>
            <person name="Heitman J."/>
            <person name="Chen Y."/>
            <person name="Sun S."/>
            <person name="Springer D."/>
            <person name="Dromer F."/>
            <person name="Young S."/>
            <person name="Zeng Q."/>
            <person name="Chapman S."/>
            <person name="Gujja S."/>
            <person name="Saif S."/>
            <person name="Birren B."/>
        </authorList>
    </citation>
    <scope>NUCLEOTIDE SEQUENCE</scope>
    <source>
        <strain evidence="7">CBS 7841</strain>
    </source>
</reference>
<reference evidence="7" key="2">
    <citation type="journal article" date="2022" name="Elife">
        <title>Obligate sexual reproduction of a homothallic fungus closely related to the Cryptococcus pathogenic species complex.</title>
        <authorList>
            <person name="Passer A.R."/>
            <person name="Clancey S.A."/>
            <person name="Shea T."/>
            <person name="David-Palma M."/>
            <person name="Averette A.F."/>
            <person name="Boekhout T."/>
            <person name="Porcel B.M."/>
            <person name="Nowrousian M."/>
            <person name="Cuomo C.A."/>
            <person name="Sun S."/>
            <person name="Heitman J."/>
            <person name="Coelho M.A."/>
        </authorList>
    </citation>
    <scope>NUCLEOTIDE SEQUENCE</scope>
    <source>
        <strain evidence="7">CBS 7841</strain>
    </source>
</reference>
<feature type="compositionally biased region" description="Pro residues" evidence="5">
    <location>
        <begin position="258"/>
        <end position="270"/>
    </location>
</feature>
<feature type="compositionally biased region" description="Polar residues" evidence="5">
    <location>
        <begin position="447"/>
        <end position="460"/>
    </location>
</feature>
<dbReference type="KEGG" id="cdep:91088288"/>
<feature type="region of interest" description="Disordered" evidence="5">
    <location>
        <begin position="932"/>
        <end position="1032"/>
    </location>
</feature>
<dbReference type="GO" id="GO:0042393">
    <property type="term" value="F:histone binding"/>
    <property type="evidence" value="ECO:0007669"/>
    <property type="project" value="TreeGrafter"/>
</dbReference>
<evidence type="ECO:0000256" key="1">
    <source>
        <dbReference type="ARBA" id="ARBA00004123"/>
    </source>
</evidence>
<evidence type="ECO:0000256" key="5">
    <source>
        <dbReference type="SAM" id="MobiDB-lite"/>
    </source>
</evidence>
<feature type="region of interest" description="Disordered" evidence="5">
    <location>
        <begin position="639"/>
        <end position="662"/>
    </location>
</feature>
<evidence type="ECO:0000259" key="6">
    <source>
        <dbReference type="PROSITE" id="PS50172"/>
    </source>
</evidence>
<proteinExistence type="predicted"/>
<feature type="domain" description="BRCT" evidence="6">
    <location>
        <begin position="1169"/>
        <end position="1282"/>
    </location>
</feature>
<dbReference type="EMBL" id="CP143787">
    <property type="protein sequence ID" value="WVN88864.1"/>
    <property type="molecule type" value="Genomic_DNA"/>
</dbReference>
<dbReference type="CDD" id="cd17724">
    <property type="entry name" value="BRCT_p53bp1_rpt2"/>
    <property type="match status" value="1"/>
</dbReference>
<dbReference type="Gene3D" id="3.40.50.10190">
    <property type="entry name" value="BRCT domain"/>
    <property type="match status" value="1"/>
</dbReference>
<feature type="coiled-coil region" evidence="4">
    <location>
        <begin position="382"/>
        <end position="409"/>
    </location>
</feature>
<dbReference type="InterPro" id="IPR047252">
    <property type="entry name" value="TP53BP1-like"/>
</dbReference>
<evidence type="ECO:0000256" key="4">
    <source>
        <dbReference type="SAM" id="Coils"/>
    </source>
</evidence>
<feature type="compositionally biased region" description="Basic and acidic residues" evidence="5">
    <location>
        <begin position="876"/>
        <end position="902"/>
    </location>
</feature>